<evidence type="ECO:0000256" key="1">
    <source>
        <dbReference type="SAM" id="MobiDB-lite"/>
    </source>
</evidence>
<evidence type="ECO:0000313" key="4">
    <source>
        <dbReference type="Proteomes" id="UP000886653"/>
    </source>
</evidence>
<dbReference type="Proteomes" id="UP000886653">
    <property type="component" value="Unassembled WGS sequence"/>
</dbReference>
<evidence type="ECO:0000259" key="2">
    <source>
        <dbReference type="PROSITE" id="PS50181"/>
    </source>
</evidence>
<accession>A0A9P6TAG5</accession>
<feature type="domain" description="F-box" evidence="2">
    <location>
        <begin position="67"/>
        <end position="113"/>
    </location>
</feature>
<sequence>MSLDFQDQSSSPTLAAPMESAVHHPILAPTSGSCTAPNYKHSNPNSSSQSDSERDLNAWLALNPPLPFPILRLPTPIILQIFTCLDLPDLDSLRSTGHELLAILATDSVLHKQRLRSVGSTCLKPHFLNRPNRLDLAKTSKIKGLNVEAKILRGSYLHSPTSIRTFENSQKIHRLIICTKLTKALSARPVLCQLTSTNLIDEELKTVSPALAPTIRLLKRERAKDRLAQQMRYVRLTRSHFDGHGHREM</sequence>
<dbReference type="EMBL" id="MU167292">
    <property type="protein sequence ID" value="KAG0144609.1"/>
    <property type="molecule type" value="Genomic_DNA"/>
</dbReference>
<dbReference type="OrthoDB" id="3219396at2759"/>
<gene>
    <name evidence="3" type="ORF">CROQUDRAFT_659809</name>
</gene>
<comment type="caution">
    <text evidence="3">The sequence shown here is derived from an EMBL/GenBank/DDBJ whole genome shotgun (WGS) entry which is preliminary data.</text>
</comment>
<feature type="region of interest" description="Disordered" evidence="1">
    <location>
        <begin position="33"/>
        <end position="52"/>
    </location>
</feature>
<dbReference type="InterPro" id="IPR001810">
    <property type="entry name" value="F-box_dom"/>
</dbReference>
<protein>
    <recommendedName>
        <fullName evidence="2">F-box domain-containing protein</fullName>
    </recommendedName>
</protein>
<dbReference type="SUPFAM" id="SSF81383">
    <property type="entry name" value="F-box domain"/>
    <property type="match status" value="1"/>
</dbReference>
<reference evidence="3" key="1">
    <citation type="submission" date="2013-11" db="EMBL/GenBank/DDBJ databases">
        <title>Genome sequence of the fusiform rust pathogen reveals effectors for host alternation and coevolution with pine.</title>
        <authorList>
            <consortium name="DOE Joint Genome Institute"/>
            <person name="Smith K."/>
            <person name="Pendleton A."/>
            <person name="Kubisiak T."/>
            <person name="Anderson C."/>
            <person name="Salamov A."/>
            <person name="Aerts A."/>
            <person name="Riley R."/>
            <person name="Clum A."/>
            <person name="Lindquist E."/>
            <person name="Ence D."/>
            <person name="Campbell M."/>
            <person name="Kronenberg Z."/>
            <person name="Feau N."/>
            <person name="Dhillon B."/>
            <person name="Hamelin R."/>
            <person name="Burleigh J."/>
            <person name="Smith J."/>
            <person name="Yandell M."/>
            <person name="Nelson C."/>
            <person name="Grigoriev I."/>
            <person name="Davis J."/>
        </authorList>
    </citation>
    <scope>NUCLEOTIDE SEQUENCE</scope>
    <source>
        <strain evidence="3">G11</strain>
    </source>
</reference>
<proteinExistence type="predicted"/>
<dbReference type="PROSITE" id="PS50181">
    <property type="entry name" value="FBOX"/>
    <property type="match status" value="1"/>
</dbReference>
<keyword evidence="4" id="KW-1185">Reference proteome</keyword>
<dbReference type="InterPro" id="IPR036047">
    <property type="entry name" value="F-box-like_dom_sf"/>
</dbReference>
<dbReference type="AlphaFoldDB" id="A0A9P6TAG5"/>
<name>A0A9P6TAG5_9BASI</name>
<organism evidence="3 4">
    <name type="scientific">Cronartium quercuum f. sp. fusiforme G11</name>
    <dbReference type="NCBI Taxonomy" id="708437"/>
    <lineage>
        <taxon>Eukaryota</taxon>
        <taxon>Fungi</taxon>
        <taxon>Dikarya</taxon>
        <taxon>Basidiomycota</taxon>
        <taxon>Pucciniomycotina</taxon>
        <taxon>Pucciniomycetes</taxon>
        <taxon>Pucciniales</taxon>
        <taxon>Coleosporiaceae</taxon>
        <taxon>Cronartium</taxon>
    </lineage>
</organism>
<evidence type="ECO:0000313" key="3">
    <source>
        <dbReference type="EMBL" id="KAG0144609.1"/>
    </source>
</evidence>